<dbReference type="RefSeq" id="WP_283440683.1">
    <property type="nucleotide sequence ID" value="NZ_FXUL01000001.1"/>
</dbReference>
<dbReference type="Gene3D" id="6.10.340.10">
    <property type="match status" value="1"/>
</dbReference>
<dbReference type="Pfam" id="PF02518">
    <property type="entry name" value="HATPase_c"/>
    <property type="match status" value="1"/>
</dbReference>
<evidence type="ECO:0000256" key="11">
    <source>
        <dbReference type="ARBA" id="ARBA00022989"/>
    </source>
</evidence>
<evidence type="ECO:0000256" key="8">
    <source>
        <dbReference type="ARBA" id="ARBA00022741"/>
    </source>
</evidence>
<protein>
    <recommendedName>
        <fullName evidence="14">Sensor protein</fullName>
        <ecNumber evidence="14">2.7.13.3</ecNumber>
    </recommendedName>
</protein>
<evidence type="ECO:0000256" key="9">
    <source>
        <dbReference type="ARBA" id="ARBA00022777"/>
    </source>
</evidence>
<dbReference type="InterPro" id="IPR003660">
    <property type="entry name" value="HAMP_dom"/>
</dbReference>
<comment type="subcellular location">
    <subcellularLocation>
        <location evidence="2 14">Cell inner membrane</location>
    </subcellularLocation>
</comment>
<evidence type="ECO:0000256" key="5">
    <source>
        <dbReference type="ARBA" id="ARBA00022553"/>
    </source>
</evidence>
<dbReference type="InterPro" id="IPR005467">
    <property type="entry name" value="His_kinase_dom"/>
</dbReference>
<evidence type="ECO:0000259" key="15">
    <source>
        <dbReference type="PROSITE" id="PS50109"/>
    </source>
</evidence>
<dbReference type="SUPFAM" id="SSF47384">
    <property type="entry name" value="Homodimeric domain of signal transducing histidine kinase"/>
    <property type="match status" value="1"/>
</dbReference>
<comment type="caution">
    <text evidence="17">The sequence shown here is derived from an EMBL/GenBank/DDBJ whole genome shotgun (WGS) entry which is preliminary data.</text>
</comment>
<dbReference type="SUPFAM" id="SSF55874">
    <property type="entry name" value="ATPase domain of HSP90 chaperone/DNA topoisomerase II/histidine kinase"/>
    <property type="match status" value="1"/>
</dbReference>
<evidence type="ECO:0000259" key="16">
    <source>
        <dbReference type="PROSITE" id="PS50885"/>
    </source>
</evidence>
<keyword evidence="6 14" id="KW-0808">Transferase</keyword>
<accession>A0ABY1PTJ3</accession>
<gene>
    <name evidence="17" type="ORF">SAMN06295970_101540</name>
</gene>
<keyword evidence="13 14" id="KW-0472">Membrane</keyword>
<keyword evidence="10 14" id="KW-0067">ATP-binding</keyword>
<dbReference type="InterPro" id="IPR006290">
    <property type="entry name" value="CztS_silS_copS"/>
</dbReference>
<feature type="domain" description="Histidine kinase" evidence="15">
    <location>
        <begin position="240"/>
        <end position="453"/>
    </location>
</feature>
<dbReference type="InterPro" id="IPR036097">
    <property type="entry name" value="HisK_dim/P_sf"/>
</dbReference>
<dbReference type="PANTHER" id="PTHR45436">
    <property type="entry name" value="SENSOR HISTIDINE KINASE YKOH"/>
    <property type="match status" value="1"/>
</dbReference>
<keyword evidence="12 14" id="KW-0902">Two-component regulatory system</keyword>
<feature type="transmembrane region" description="Helical" evidence="14">
    <location>
        <begin position="153"/>
        <end position="178"/>
    </location>
</feature>
<comment type="function">
    <text evidence="14">Member of a two-component regulatory system.</text>
</comment>
<dbReference type="PROSITE" id="PS50885">
    <property type="entry name" value="HAMP"/>
    <property type="match status" value="1"/>
</dbReference>
<dbReference type="CDD" id="cd06225">
    <property type="entry name" value="HAMP"/>
    <property type="match status" value="1"/>
</dbReference>
<dbReference type="InterPro" id="IPR036890">
    <property type="entry name" value="HATPase_C_sf"/>
</dbReference>
<evidence type="ECO:0000256" key="3">
    <source>
        <dbReference type="ARBA" id="ARBA00022475"/>
    </source>
</evidence>
<keyword evidence="4 14" id="KW-0997">Cell inner membrane</keyword>
<evidence type="ECO:0000256" key="2">
    <source>
        <dbReference type="ARBA" id="ARBA00004533"/>
    </source>
</evidence>
<evidence type="ECO:0000256" key="1">
    <source>
        <dbReference type="ARBA" id="ARBA00000085"/>
    </source>
</evidence>
<organism evidence="17 18">
    <name type="scientific">Noviherbaspirillum suwonense</name>
    <dbReference type="NCBI Taxonomy" id="1224511"/>
    <lineage>
        <taxon>Bacteria</taxon>
        <taxon>Pseudomonadati</taxon>
        <taxon>Pseudomonadota</taxon>
        <taxon>Betaproteobacteria</taxon>
        <taxon>Burkholderiales</taxon>
        <taxon>Oxalobacteraceae</taxon>
        <taxon>Noviherbaspirillum</taxon>
    </lineage>
</organism>
<evidence type="ECO:0000313" key="17">
    <source>
        <dbReference type="EMBL" id="SMP45625.1"/>
    </source>
</evidence>
<dbReference type="SMART" id="SM00388">
    <property type="entry name" value="HisKA"/>
    <property type="match status" value="1"/>
</dbReference>
<evidence type="ECO:0000256" key="14">
    <source>
        <dbReference type="RuleBase" id="RU364088"/>
    </source>
</evidence>
<dbReference type="EC" id="2.7.13.3" evidence="14"/>
<evidence type="ECO:0000256" key="4">
    <source>
        <dbReference type="ARBA" id="ARBA00022519"/>
    </source>
</evidence>
<keyword evidence="7 14" id="KW-0812">Transmembrane</keyword>
<dbReference type="InterPro" id="IPR003661">
    <property type="entry name" value="HisK_dim/P_dom"/>
</dbReference>
<dbReference type="Pfam" id="PF00512">
    <property type="entry name" value="HisKA"/>
    <property type="match status" value="1"/>
</dbReference>
<dbReference type="CDD" id="cd00075">
    <property type="entry name" value="HATPase"/>
    <property type="match status" value="1"/>
</dbReference>
<evidence type="ECO:0000256" key="7">
    <source>
        <dbReference type="ARBA" id="ARBA00022692"/>
    </source>
</evidence>
<dbReference type="Gene3D" id="1.10.287.130">
    <property type="match status" value="1"/>
</dbReference>
<dbReference type="Gene3D" id="3.30.565.10">
    <property type="entry name" value="Histidine kinase-like ATPase, C-terminal domain"/>
    <property type="match status" value="1"/>
</dbReference>
<dbReference type="InterPro" id="IPR004358">
    <property type="entry name" value="Sig_transdc_His_kin-like_C"/>
</dbReference>
<dbReference type="SMART" id="SM00304">
    <property type="entry name" value="HAMP"/>
    <property type="match status" value="1"/>
</dbReference>
<keyword evidence="3 14" id="KW-1003">Cell membrane</keyword>
<evidence type="ECO:0000256" key="12">
    <source>
        <dbReference type="ARBA" id="ARBA00023012"/>
    </source>
</evidence>
<keyword evidence="5" id="KW-0597">Phosphoprotein</keyword>
<keyword evidence="9 14" id="KW-0418">Kinase</keyword>
<dbReference type="PRINTS" id="PR00344">
    <property type="entry name" value="BCTRLSENSOR"/>
</dbReference>
<dbReference type="NCBIfam" id="TIGR01386">
    <property type="entry name" value="cztS_silS_copS"/>
    <property type="match status" value="1"/>
</dbReference>
<dbReference type="GO" id="GO:0016301">
    <property type="term" value="F:kinase activity"/>
    <property type="evidence" value="ECO:0007669"/>
    <property type="project" value="UniProtKB-KW"/>
</dbReference>
<dbReference type="CDD" id="cd00082">
    <property type="entry name" value="HisKA"/>
    <property type="match status" value="1"/>
</dbReference>
<keyword evidence="8 14" id="KW-0547">Nucleotide-binding</keyword>
<dbReference type="InterPro" id="IPR003594">
    <property type="entry name" value="HATPase_dom"/>
</dbReference>
<comment type="catalytic activity">
    <reaction evidence="1 14">
        <text>ATP + protein L-histidine = ADP + protein N-phospho-L-histidine.</text>
        <dbReference type="EC" id="2.7.13.3"/>
    </reaction>
</comment>
<proteinExistence type="predicted"/>
<dbReference type="InterPro" id="IPR050428">
    <property type="entry name" value="TCS_sensor_his_kinase"/>
</dbReference>
<dbReference type="SMART" id="SM00387">
    <property type="entry name" value="HATPase_c"/>
    <property type="match status" value="1"/>
</dbReference>
<dbReference type="Pfam" id="PF00672">
    <property type="entry name" value="HAMP"/>
    <property type="match status" value="1"/>
</dbReference>
<keyword evidence="11 14" id="KW-1133">Transmembrane helix</keyword>
<evidence type="ECO:0000313" key="18">
    <source>
        <dbReference type="Proteomes" id="UP001158049"/>
    </source>
</evidence>
<evidence type="ECO:0000256" key="13">
    <source>
        <dbReference type="ARBA" id="ARBA00023136"/>
    </source>
</evidence>
<dbReference type="EMBL" id="FXUL01000001">
    <property type="protein sequence ID" value="SMP45625.1"/>
    <property type="molecule type" value="Genomic_DNA"/>
</dbReference>
<name>A0ABY1PTJ3_9BURK</name>
<evidence type="ECO:0000256" key="6">
    <source>
        <dbReference type="ARBA" id="ARBA00022679"/>
    </source>
</evidence>
<feature type="domain" description="HAMP" evidence="16">
    <location>
        <begin position="180"/>
        <end position="232"/>
    </location>
</feature>
<sequence length="454" mass="49012">MMRSIAVRLAVTFALVAAAVFALSGFALYRALATTLERQQEADLRGKLEVAARLVSEVRSVERWDELRNTLTTITTTDGNTRFWIACENTALNYGFSIPDIGHPAFGKSVKLLTVKDSAYPLKTLGDTLKPLPDYPEIYLLVGISTEPEAKTLHAFVIALTAISVCGIACVAMLGYWVSRFGLRPLARLCAGARDLNARNLSQRLATPGVAELAPLAASFNGALDRLETAYAQLEGFNADVAHELRTPIGNLIGATQVALTRERSRCELEETLQSNLEELERLRAIVNDMLFLARADRGETADGLAQASLAAEVHKTIEFLEPLIEEKSLAVDTLGDAVASVDRALFRRAMSNLLHNAIQHSPPGSRLQVALREQENGIEVAVSNPGASIPGEHLTRLFDRFYRADPSRAYSQDSHGLGLAIVKAIAKMHGGTVFARSGGGINTIGLTLEGAPA</sequence>
<evidence type="ECO:0000256" key="10">
    <source>
        <dbReference type="ARBA" id="ARBA00022840"/>
    </source>
</evidence>
<dbReference type="PANTHER" id="PTHR45436:SF9">
    <property type="entry name" value="SENSOR PROTEIN"/>
    <property type="match status" value="1"/>
</dbReference>
<keyword evidence="18" id="KW-1185">Reference proteome</keyword>
<dbReference type="Proteomes" id="UP001158049">
    <property type="component" value="Unassembled WGS sequence"/>
</dbReference>
<reference evidence="17 18" key="1">
    <citation type="submission" date="2017-05" db="EMBL/GenBank/DDBJ databases">
        <authorList>
            <person name="Varghese N."/>
            <person name="Submissions S."/>
        </authorList>
    </citation>
    <scope>NUCLEOTIDE SEQUENCE [LARGE SCALE GENOMIC DNA]</scope>
    <source>
        <strain evidence="17 18">DSM 26001</strain>
    </source>
</reference>
<dbReference type="PROSITE" id="PS50109">
    <property type="entry name" value="HIS_KIN"/>
    <property type="match status" value="1"/>
</dbReference>